<evidence type="ECO:0000313" key="3">
    <source>
        <dbReference type="Proteomes" id="UP001201812"/>
    </source>
</evidence>
<evidence type="ECO:0000256" key="1">
    <source>
        <dbReference type="SAM" id="SignalP"/>
    </source>
</evidence>
<comment type="caution">
    <text evidence="2">The sequence shown here is derived from an EMBL/GenBank/DDBJ whole genome shotgun (WGS) entry which is preliminary data.</text>
</comment>
<gene>
    <name evidence="2" type="ORF">DdX_11204</name>
</gene>
<dbReference type="EMBL" id="JAKKPZ010000029">
    <property type="protein sequence ID" value="KAI1709808.1"/>
    <property type="molecule type" value="Genomic_DNA"/>
</dbReference>
<sequence>MFKAGISLTILFAVVYANPASICDRNNNGQIVNPDSDSNPIDERLSDDMATQLELLRADNATIRAQCESLVCEFALYNPNPPCGGYPAASATLALQKWCETAQHYCEFCAAIRGHEDKWGEAVHKYNWDQKHVCDACGV</sequence>
<proteinExistence type="predicted"/>
<protein>
    <submittedName>
        <fullName evidence="2">Uncharacterized protein</fullName>
    </submittedName>
</protein>
<name>A0AAD4MXL5_9BILA</name>
<keyword evidence="1" id="KW-0732">Signal</keyword>
<keyword evidence="3" id="KW-1185">Reference proteome</keyword>
<dbReference type="Proteomes" id="UP001201812">
    <property type="component" value="Unassembled WGS sequence"/>
</dbReference>
<reference evidence="2" key="1">
    <citation type="submission" date="2022-01" db="EMBL/GenBank/DDBJ databases">
        <title>Genome Sequence Resource for Two Populations of Ditylenchus destructor, the Migratory Endoparasitic Phytonematode.</title>
        <authorList>
            <person name="Zhang H."/>
            <person name="Lin R."/>
            <person name="Xie B."/>
        </authorList>
    </citation>
    <scope>NUCLEOTIDE SEQUENCE</scope>
    <source>
        <strain evidence="2">BazhouSP</strain>
    </source>
</reference>
<feature type="signal peptide" evidence="1">
    <location>
        <begin position="1"/>
        <end position="17"/>
    </location>
</feature>
<evidence type="ECO:0000313" key="2">
    <source>
        <dbReference type="EMBL" id="KAI1709808.1"/>
    </source>
</evidence>
<feature type="chain" id="PRO_5042013159" evidence="1">
    <location>
        <begin position="18"/>
        <end position="139"/>
    </location>
</feature>
<organism evidence="2 3">
    <name type="scientific">Ditylenchus destructor</name>
    <dbReference type="NCBI Taxonomy" id="166010"/>
    <lineage>
        <taxon>Eukaryota</taxon>
        <taxon>Metazoa</taxon>
        <taxon>Ecdysozoa</taxon>
        <taxon>Nematoda</taxon>
        <taxon>Chromadorea</taxon>
        <taxon>Rhabditida</taxon>
        <taxon>Tylenchina</taxon>
        <taxon>Tylenchomorpha</taxon>
        <taxon>Sphaerularioidea</taxon>
        <taxon>Anguinidae</taxon>
        <taxon>Anguininae</taxon>
        <taxon>Ditylenchus</taxon>
    </lineage>
</organism>
<dbReference type="AlphaFoldDB" id="A0AAD4MXL5"/>
<accession>A0AAD4MXL5</accession>